<feature type="domain" description="Response regulatory" evidence="6">
    <location>
        <begin position="2"/>
        <end position="119"/>
    </location>
</feature>
<dbReference type="InterPro" id="IPR020449">
    <property type="entry name" value="Tscrpt_reg_AraC-type_HTH"/>
</dbReference>
<dbReference type="PROSITE" id="PS01124">
    <property type="entry name" value="HTH_ARAC_FAMILY_2"/>
    <property type="match status" value="1"/>
</dbReference>
<dbReference type="SUPFAM" id="SSF46689">
    <property type="entry name" value="Homeodomain-like"/>
    <property type="match status" value="2"/>
</dbReference>
<feature type="domain" description="HTH araC/xylS-type" evidence="5">
    <location>
        <begin position="137"/>
        <end position="236"/>
    </location>
</feature>
<evidence type="ECO:0000313" key="7">
    <source>
        <dbReference type="EMBL" id="MFC7153651.1"/>
    </source>
</evidence>
<comment type="caution">
    <text evidence="7">The sequence shown here is derived from an EMBL/GenBank/DDBJ whole genome shotgun (WGS) entry which is preliminary data.</text>
</comment>
<dbReference type="InterPro" id="IPR011006">
    <property type="entry name" value="CheY-like_superfamily"/>
</dbReference>
<protein>
    <submittedName>
        <fullName evidence="7">Response regulator</fullName>
    </submittedName>
</protein>
<evidence type="ECO:0000256" key="1">
    <source>
        <dbReference type="ARBA" id="ARBA00023015"/>
    </source>
</evidence>
<dbReference type="PROSITE" id="PS00041">
    <property type="entry name" value="HTH_ARAC_FAMILY_1"/>
    <property type="match status" value="1"/>
</dbReference>
<dbReference type="CDD" id="cd17536">
    <property type="entry name" value="REC_YesN-like"/>
    <property type="match status" value="1"/>
</dbReference>
<evidence type="ECO:0000313" key="8">
    <source>
        <dbReference type="Proteomes" id="UP001596378"/>
    </source>
</evidence>
<sequence>MNLLLVDDEPLILDGLAKLVERSDLSRVRIRKAADAFEALEIMGEFMPDVTITDLNMPEQSGFELIANARKAMYCDRFIILTGYDEFEYARQAVRTGVLDYLLKPIDETEVLRLLRGVAEQLEASGAEAAESDCHMSRIKPYIEANYREDLSLDTLTSLTGLHPNYISGLFRKETGDTFVHYLNSLRVRKACELLVSQRRTSVNRIGQQVGFENPQHFIKVFKKETGMTPGAYREENRDDGTK</sequence>
<dbReference type="PANTHER" id="PTHR43280:SF2">
    <property type="entry name" value="HTH-TYPE TRANSCRIPTIONAL REGULATOR EXSA"/>
    <property type="match status" value="1"/>
</dbReference>
<evidence type="ECO:0000256" key="4">
    <source>
        <dbReference type="PROSITE-ProRule" id="PRU00169"/>
    </source>
</evidence>
<dbReference type="Proteomes" id="UP001596378">
    <property type="component" value="Unassembled WGS sequence"/>
</dbReference>
<evidence type="ECO:0000256" key="3">
    <source>
        <dbReference type="ARBA" id="ARBA00023163"/>
    </source>
</evidence>
<dbReference type="PRINTS" id="PR00032">
    <property type="entry name" value="HTHARAC"/>
</dbReference>
<keyword evidence="3" id="KW-0804">Transcription</keyword>
<dbReference type="InterPro" id="IPR018060">
    <property type="entry name" value="HTH_AraC"/>
</dbReference>
<dbReference type="InterPro" id="IPR001789">
    <property type="entry name" value="Sig_transdc_resp-reg_receiver"/>
</dbReference>
<keyword evidence="8" id="KW-1185">Reference proteome</keyword>
<dbReference type="Gene3D" id="1.10.10.60">
    <property type="entry name" value="Homeodomain-like"/>
    <property type="match status" value="2"/>
</dbReference>
<evidence type="ECO:0000256" key="2">
    <source>
        <dbReference type="ARBA" id="ARBA00023125"/>
    </source>
</evidence>
<keyword evidence="2" id="KW-0238">DNA-binding</keyword>
<evidence type="ECO:0000259" key="6">
    <source>
        <dbReference type="PROSITE" id="PS50110"/>
    </source>
</evidence>
<organism evidence="7 8">
    <name type="scientific">Cohnella cellulosilytica</name>
    <dbReference type="NCBI Taxonomy" id="986710"/>
    <lineage>
        <taxon>Bacteria</taxon>
        <taxon>Bacillati</taxon>
        <taxon>Bacillota</taxon>
        <taxon>Bacilli</taxon>
        <taxon>Bacillales</taxon>
        <taxon>Paenibacillaceae</taxon>
        <taxon>Cohnella</taxon>
    </lineage>
</organism>
<dbReference type="InterPro" id="IPR009057">
    <property type="entry name" value="Homeodomain-like_sf"/>
</dbReference>
<name>A0ABW2FKI8_9BACL</name>
<feature type="modified residue" description="4-aspartylphosphate" evidence="4">
    <location>
        <position position="54"/>
    </location>
</feature>
<dbReference type="PANTHER" id="PTHR43280">
    <property type="entry name" value="ARAC-FAMILY TRANSCRIPTIONAL REGULATOR"/>
    <property type="match status" value="1"/>
</dbReference>
<accession>A0ABW2FKI8</accession>
<gene>
    <name evidence="7" type="ORF">ACFQMJ_34420</name>
</gene>
<dbReference type="Pfam" id="PF12833">
    <property type="entry name" value="HTH_18"/>
    <property type="match status" value="1"/>
</dbReference>
<dbReference type="InterPro" id="IPR018062">
    <property type="entry name" value="HTH_AraC-typ_CS"/>
</dbReference>
<keyword evidence="4" id="KW-0597">Phosphoprotein</keyword>
<dbReference type="Pfam" id="PF00072">
    <property type="entry name" value="Response_reg"/>
    <property type="match status" value="1"/>
</dbReference>
<dbReference type="SUPFAM" id="SSF52172">
    <property type="entry name" value="CheY-like"/>
    <property type="match status" value="1"/>
</dbReference>
<dbReference type="EMBL" id="JBHTAI010000039">
    <property type="protein sequence ID" value="MFC7153651.1"/>
    <property type="molecule type" value="Genomic_DNA"/>
</dbReference>
<keyword evidence="1" id="KW-0805">Transcription regulation</keyword>
<evidence type="ECO:0000259" key="5">
    <source>
        <dbReference type="PROSITE" id="PS01124"/>
    </source>
</evidence>
<dbReference type="Gene3D" id="3.40.50.2300">
    <property type="match status" value="1"/>
</dbReference>
<dbReference type="PROSITE" id="PS50110">
    <property type="entry name" value="RESPONSE_REGULATORY"/>
    <property type="match status" value="1"/>
</dbReference>
<dbReference type="RefSeq" id="WP_378051794.1">
    <property type="nucleotide sequence ID" value="NZ_JBHMDN010000036.1"/>
</dbReference>
<dbReference type="SMART" id="SM00342">
    <property type="entry name" value="HTH_ARAC"/>
    <property type="match status" value="1"/>
</dbReference>
<reference evidence="8" key="1">
    <citation type="journal article" date="2019" name="Int. J. Syst. Evol. Microbiol.">
        <title>The Global Catalogue of Microorganisms (GCM) 10K type strain sequencing project: providing services to taxonomists for standard genome sequencing and annotation.</title>
        <authorList>
            <consortium name="The Broad Institute Genomics Platform"/>
            <consortium name="The Broad Institute Genome Sequencing Center for Infectious Disease"/>
            <person name="Wu L."/>
            <person name="Ma J."/>
        </authorList>
    </citation>
    <scope>NUCLEOTIDE SEQUENCE [LARGE SCALE GENOMIC DNA]</scope>
    <source>
        <strain evidence="8">KCTC 12907</strain>
    </source>
</reference>
<proteinExistence type="predicted"/>
<dbReference type="SMART" id="SM00448">
    <property type="entry name" value="REC"/>
    <property type="match status" value="1"/>
</dbReference>